<sequence length="79" mass="9152">MSYPVYSKEPYPNYPRYPQEQHSGGQYYVDYDDLPRKRHSNWLMTLLALCCGCCIGQACDDCCGNDCFCCCLPIPMCRF</sequence>
<evidence type="ECO:0000313" key="3">
    <source>
        <dbReference type="Proteomes" id="UP001201812"/>
    </source>
</evidence>
<proteinExistence type="predicted"/>
<feature type="region of interest" description="Disordered" evidence="1">
    <location>
        <begin position="1"/>
        <end position="23"/>
    </location>
</feature>
<dbReference type="AlphaFoldDB" id="A0AAD4R821"/>
<evidence type="ECO:0000313" key="2">
    <source>
        <dbReference type="EMBL" id="KAI1715674.1"/>
    </source>
</evidence>
<organism evidence="2 3">
    <name type="scientific">Ditylenchus destructor</name>
    <dbReference type="NCBI Taxonomy" id="166010"/>
    <lineage>
        <taxon>Eukaryota</taxon>
        <taxon>Metazoa</taxon>
        <taxon>Ecdysozoa</taxon>
        <taxon>Nematoda</taxon>
        <taxon>Chromadorea</taxon>
        <taxon>Rhabditida</taxon>
        <taxon>Tylenchina</taxon>
        <taxon>Tylenchomorpha</taxon>
        <taxon>Sphaerularioidea</taxon>
        <taxon>Anguinidae</taxon>
        <taxon>Anguininae</taxon>
        <taxon>Ditylenchus</taxon>
    </lineage>
</organism>
<accession>A0AAD4R821</accession>
<protein>
    <submittedName>
        <fullName evidence="2">Uncharacterized protein</fullName>
    </submittedName>
</protein>
<name>A0AAD4R821_9BILA</name>
<gene>
    <name evidence="2" type="ORF">DdX_07998</name>
</gene>
<dbReference type="EMBL" id="JAKKPZ010000011">
    <property type="protein sequence ID" value="KAI1715674.1"/>
    <property type="molecule type" value="Genomic_DNA"/>
</dbReference>
<dbReference type="Proteomes" id="UP001201812">
    <property type="component" value="Unassembled WGS sequence"/>
</dbReference>
<keyword evidence="3" id="KW-1185">Reference proteome</keyword>
<evidence type="ECO:0000256" key="1">
    <source>
        <dbReference type="SAM" id="MobiDB-lite"/>
    </source>
</evidence>
<reference evidence="2" key="1">
    <citation type="submission" date="2022-01" db="EMBL/GenBank/DDBJ databases">
        <title>Genome Sequence Resource for Two Populations of Ditylenchus destructor, the Migratory Endoparasitic Phytonematode.</title>
        <authorList>
            <person name="Zhang H."/>
            <person name="Lin R."/>
            <person name="Xie B."/>
        </authorList>
    </citation>
    <scope>NUCLEOTIDE SEQUENCE</scope>
    <source>
        <strain evidence="2">BazhouSP</strain>
    </source>
</reference>
<comment type="caution">
    <text evidence="2">The sequence shown here is derived from an EMBL/GenBank/DDBJ whole genome shotgun (WGS) entry which is preliminary data.</text>
</comment>